<comment type="caution">
    <text evidence="2">The sequence shown here is derived from an EMBL/GenBank/DDBJ whole genome shotgun (WGS) entry which is preliminary data.</text>
</comment>
<evidence type="ECO:0000313" key="3">
    <source>
        <dbReference type="Proteomes" id="UP000688137"/>
    </source>
</evidence>
<evidence type="ECO:0000313" key="2">
    <source>
        <dbReference type="EMBL" id="CAD8056443.1"/>
    </source>
</evidence>
<dbReference type="AlphaFoldDB" id="A0A8S1KSB2"/>
<accession>A0A8S1KSB2</accession>
<evidence type="ECO:0000256" key="1">
    <source>
        <dbReference type="SAM" id="SignalP"/>
    </source>
</evidence>
<sequence length="83" mass="9633">MASSILNLLAGMGVGFYLTYNVDDETHKIFHKEIYVPVKNEMKKDDEPNYWTRVFNATQKGTQVSLTYLKNKQTKDTQNNKTK</sequence>
<feature type="signal peptide" evidence="1">
    <location>
        <begin position="1"/>
        <end position="15"/>
    </location>
</feature>
<gene>
    <name evidence="2" type="ORF">PPRIM_AZ9-3.1.T0240314</name>
</gene>
<keyword evidence="1" id="KW-0732">Signal</keyword>
<dbReference type="OMA" id="THKIFHK"/>
<reference evidence="2" key="1">
    <citation type="submission" date="2021-01" db="EMBL/GenBank/DDBJ databases">
        <authorList>
            <consortium name="Genoscope - CEA"/>
            <person name="William W."/>
        </authorList>
    </citation>
    <scope>NUCLEOTIDE SEQUENCE</scope>
</reference>
<name>A0A8S1KSB2_PARPR</name>
<keyword evidence="3" id="KW-1185">Reference proteome</keyword>
<protein>
    <submittedName>
        <fullName evidence="2">Uncharacterized protein</fullName>
    </submittedName>
</protein>
<organism evidence="2 3">
    <name type="scientific">Paramecium primaurelia</name>
    <dbReference type="NCBI Taxonomy" id="5886"/>
    <lineage>
        <taxon>Eukaryota</taxon>
        <taxon>Sar</taxon>
        <taxon>Alveolata</taxon>
        <taxon>Ciliophora</taxon>
        <taxon>Intramacronucleata</taxon>
        <taxon>Oligohymenophorea</taxon>
        <taxon>Peniculida</taxon>
        <taxon>Parameciidae</taxon>
        <taxon>Paramecium</taxon>
    </lineage>
</organism>
<dbReference type="Proteomes" id="UP000688137">
    <property type="component" value="Unassembled WGS sequence"/>
</dbReference>
<proteinExistence type="predicted"/>
<feature type="chain" id="PRO_5035755176" evidence="1">
    <location>
        <begin position="16"/>
        <end position="83"/>
    </location>
</feature>
<dbReference type="EMBL" id="CAJJDM010000022">
    <property type="protein sequence ID" value="CAD8056443.1"/>
    <property type="molecule type" value="Genomic_DNA"/>
</dbReference>